<reference evidence="7 8" key="1">
    <citation type="submission" date="2017-07" db="EMBL/GenBank/DDBJ databases">
        <title>Complete genome sequence of Spiroplasma corruscae EC-1 (DSM 19793).</title>
        <authorList>
            <person name="Tsai Y.-M."/>
            <person name="Lo W.-S."/>
            <person name="Kuo C.-H."/>
        </authorList>
    </citation>
    <scope>NUCLEOTIDE SEQUENCE [LARGE SCALE GENOMIC DNA]</scope>
    <source>
        <strain evidence="7 8">EC-1</strain>
    </source>
</reference>
<dbReference type="GO" id="GO:0015833">
    <property type="term" value="P:peptide transport"/>
    <property type="evidence" value="ECO:0007669"/>
    <property type="project" value="TreeGrafter"/>
</dbReference>
<gene>
    <name evidence="7" type="primary">oppA</name>
    <name evidence="7" type="ORF">SCORR_v1c02420</name>
</gene>
<dbReference type="PANTHER" id="PTHR30290:SF10">
    <property type="entry name" value="PERIPLASMIC OLIGOPEPTIDE-BINDING PROTEIN-RELATED"/>
    <property type="match status" value="1"/>
</dbReference>
<dbReference type="GO" id="GO:0030313">
    <property type="term" value="C:cell envelope"/>
    <property type="evidence" value="ECO:0007669"/>
    <property type="project" value="UniProtKB-SubCell"/>
</dbReference>
<feature type="region of interest" description="Disordered" evidence="5">
    <location>
        <begin position="456"/>
        <end position="480"/>
    </location>
</feature>
<dbReference type="InterPro" id="IPR039424">
    <property type="entry name" value="SBP_5"/>
</dbReference>
<comment type="subcellular location">
    <subcellularLocation>
        <location evidence="1">Cell envelope</location>
    </subcellularLocation>
</comment>
<dbReference type="OrthoDB" id="9801912at2"/>
<dbReference type="GO" id="GO:1904680">
    <property type="term" value="F:peptide transmembrane transporter activity"/>
    <property type="evidence" value="ECO:0007669"/>
    <property type="project" value="TreeGrafter"/>
</dbReference>
<comment type="similarity">
    <text evidence="2">Belongs to the bacterial solute-binding protein 5 family.</text>
</comment>
<evidence type="ECO:0000256" key="1">
    <source>
        <dbReference type="ARBA" id="ARBA00004196"/>
    </source>
</evidence>
<dbReference type="SUPFAM" id="SSF53850">
    <property type="entry name" value="Periplasmic binding protein-like II"/>
    <property type="match status" value="1"/>
</dbReference>
<evidence type="ECO:0000313" key="8">
    <source>
        <dbReference type="Proteomes" id="UP000203229"/>
    </source>
</evidence>
<dbReference type="InterPro" id="IPR000914">
    <property type="entry name" value="SBP_5_dom"/>
</dbReference>
<protein>
    <submittedName>
        <fullName evidence="7">Oligopeptide ABC transporter substrate-binding protein</fullName>
    </submittedName>
</protein>
<feature type="compositionally biased region" description="Low complexity" evidence="5">
    <location>
        <begin position="457"/>
        <end position="471"/>
    </location>
</feature>
<keyword evidence="8" id="KW-1185">Reference proteome</keyword>
<dbReference type="Pfam" id="PF00496">
    <property type="entry name" value="SBP_bac_5"/>
    <property type="match status" value="1"/>
</dbReference>
<organism evidence="7 8">
    <name type="scientific">Spiroplasma corruscae</name>
    <dbReference type="NCBI Taxonomy" id="216934"/>
    <lineage>
        <taxon>Bacteria</taxon>
        <taxon>Bacillati</taxon>
        <taxon>Mycoplasmatota</taxon>
        <taxon>Mollicutes</taxon>
        <taxon>Entomoplasmatales</taxon>
        <taxon>Spiroplasmataceae</taxon>
        <taxon>Spiroplasma</taxon>
    </lineage>
</organism>
<dbReference type="PANTHER" id="PTHR30290">
    <property type="entry name" value="PERIPLASMIC BINDING COMPONENT OF ABC TRANSPORTER"/>
    <property type="match status" value="1"/>
</dbReference>
<proteinExistence type="inferred from homology"/>
<evidence type="ECO:0000256" key="3">
    <source>
        <dbReference type="ARBA" id="ARBA00022448"/>
    </source>
</evidence>
<evidence type="ECO:0000256" key="4">
    <source>
        <dbReference type="ARBA" id="ARBA00022729"/>
    </source>
</evidence>
<dbReference type="AlphaFoldDB" id="A0A222END7"/>
<keyword evidence="3" id="KW-0813">Transport</keyword>
<dbReference type="EMBL" id="CP022535">
    <property type="protein sequence ID" value="ASP28016.1"/>
    <property type="molecule type" value="Genomic_DNA"/>
</dbReference>
<evidence type="ECO:0000259" key="6">
    <source>
        <dbReference type="Pfam" id="PF00496"/>
    </source>
</evidence>
<feature type="domain" description="Solute-binding protein family 5" evidence="6">
    <location>
        <begin position="118"/>
        <end position="417"/>
    </location>
</feature>
<dbReference type="RefSeq" id="WP_094048368.1">
    <property type="nucleotide sequence ID" value="NZ_CP022535.1"/>
</dbReference>
<sequence>MHRIFKKLISLFSLVGVTTIVASSTISCGISLDYLMNRETDVDVYKDTYSYNVTSWNTAHTMQAQDAIILANTFETLLSTDQYGRIYGALVESEYGANESNKLDQNSNSNYNYVGVHNGDYTEWTYKFRDNLYWTASDGTKGRKILPSDVIRAARYALIPGNGSDVSSLYTSFIQGAQEIFDETAELENKDGVTQEEINNVFNKYYNSNKFGIIPNDDANTIKFKLSQGSPFFESLLTYSVFSPIYDETKSDMKNYNDTYFDGAYLPKQVNPNSKIVLEANPNYVLKDDVNIKRLEFNYLEGASSSRTRTLFESNSTSGFILSADDLKGWNDYIGSDYNNPRFEGAYATKSVELAGTFVMFYNYYNRNLNDASRGVIEQKRALNASRLLQSTDVRAFLSTSLDRSKAVRYLSKTIDEVGKPSKMIRNVFTGYSVAQDPSNNNKDYTRFVSDVFDNETNTSGKNSSGESSGEYTLQDGNDPLLNNSKKIMHKDRNELINSINKFIKDNNIESIRSDNRIELSLALSPSTSNSFNPYINFMIKDFNNIENNPLYIKTWTPSSNDDYRGIGQEGRTDLFLSGWSPDYKDPSTFLDTLTFNGSYKGYINTNKVFDKSKANDKDYQEINNSGYYIRNSLKTTSSVEMFTGLNEFETLNAINSKIVDSITRRYEEYAKQEYNYFYKYFFMLPLYTKAMPIQYVVNYIQPYSRSYEAFGTGQYKFYKAYQNKKLLNKAELEDFMKKFKVAQEKVDKDWNSCRFGAEWSNGNDNCLQ</sequence>
<evidence type="ECO:0000313" key="7">
    <source>
        <dbReference type="EMBL" id="ASP28016.1"/>
    </source>
</evidence>
<accession>A0A222END7</accession>
<name>A0A222END7_9MOLU</name>
<dbReference type="Proteomes" id="UP000203229">
    <property type="component" value="Chromosome"/>
</dbReference>
<keyword evidence="4" id="KW-0732">Signal</keyword>
<evidence type="ECO:0000256" key="5">
    <source>
        <dbReference type="SAM" id="MobiDB-lite"/>
    </source>
</evidence>
<dbReference type="KEGG" id="scou:SCORR_v1c02420"/>
<dbReference type="Gene3D" id="3.40.190.10">
    <property type="entry name" value="Periplasmic binding protein-like II"/>
    <property type="match status" value="1"/>
</dbReference>
<evidence type="ECO:0000256" key="2">
    <source>
        <dbReference type="ARBA" id="ARBA00005695"/>
    </source>
</evidence>
<dbReference type="PROSITE" id="PS51257">
    <property type="entry name" value="PROKAR_LIPOPROTEIN"/>
    <property type="match status" value="1"/>
</dbReference>